<evidence type="ECO:0000313" key="2">
    <source>
        <dbReference type="Proteomes" id="UP000789359"/>
    </source>
</evidence>
<dbReference type="CDD" id="cd07067">
    <property type="entry name" value="HP_PGM_like"/>
    <property type="match status" value="1"/>
</dbReference>
<dbReference type="InterPro" id="IPR013078">
    <property type="entry name" value="His_Pase_superF_clade-1"/>
</dbReference>
<reference evidence="1 2" key="1">
    <citation type="submission" date="2020-11" db="EMBL/GenBank/DDBJ databases">
        <authorList>
            <person name="Peeters C."/>
        </authorList>
    </citation>
    <scope>NUCLEOTIDE SEQUENCE [LARGE SCALE GENOMIC DNA]</scope>
    <source>
        <strain evidence="1 2">LMG 8286</strain>
    </source>
</reference>
<name>A0ABM8Q2I3_9BACT</name>
<dbReference type="Pfam" id="PF00300">
    <property type="entry name" value="His_Phos_1"/>
    <property type="match status" value="1"/>
</dbReference>
<dbReference type="Proteomes" id="UP000789359">
    <property type="component" value="Unassembled WGS sequence"/>
</dbReference>
<dbReference type="EMBL" id="CAJHOE010000001">
    <property type="protein sequence ID" value="CAD7287046.1"/>
    <property type="molecule type" value="Genomic_DNA"/>
</dbReference>
<protein>
    <recommendedName>
        <fullName evidence="3">Histidine phosphatase family protein</fullName>
    </recommendedName>
</protein>
<proteinExistence type="predicted"/>
<organism evidence="1 2">
    <name type="scientific">Campylobacter suis</name>
    <dbReference type="NCBI Taxonomy" id="2790657"/>
    <lineage>
        <taxon>Bacteria</taxon>
        <taxon>Pseudomonadati</taxon>
        <taxon>Campylobacterota</taxon>
        <taxon>Epsilonproteobacteria</taxon>
        <taxon>Campylobacterales</taxon>
        <taxon>Campylobacteraceae</taxon>
        <taxon>Campylobacter</taxon>
    </lineage>
</organism>
<accession>A0ABM8Q2I3</accession>
<dbReference type="Gene3D" id="3.40.50.1240">
    <property type="entry name" value="Phosphoglycerate mutase-like"/>
    <property type="match status" value="1"/>
</dbReference>
<sequence length="163" mass="18736">MGKIYFMRHAKAEEKKDSKKDFTRELSDRGKEDLKLMTKVLKELKVGVDAVFYSEATRCEQSAKKLCEMMKFKKKPKSVKSFYNAGSDEILEFVRSLDDGLNEIFIIAHNPAITEICEFLSDSVIGNIPTSGIFALEFEQAYKEANEGCAKILFFEYPKKYKK</sequence>
<dbReference type="SUPFAM" id="SSF53254">
    <property type="entry name" value="Phosphoglycerate mutase-like"/>
    <property type="match status" value="1"/>
</dbReference>
<keyword evidence="2" id="KW-1185">Reference proteome</keyword>
<dbReference type="InterPro" id="IPR029033">
    <property type="entry name" value="His_PPase_superfam"/>
</dbReference>
<comment type="caution">
    <text evidence="1">The sequence shown here is derived from an EMBL/GenBank/DDBJ whole genome shotgun (WGS) entry which is preliminary data.</text>
</comment>
<dbReference type="RefSeq" id="WP_230056446.1">
    <property type="nucleotide sequence ID" value="NZ_CAJHOE010000001.1"/>
</dbReference>
<evidence type="ECO:0000313" key="1">
    <source>
        <dbReference type="EMBL" id="CAD7287046.1"/>
    </source>
</evidence>
<evidence type="ECO:0008006" key="3">
    <source>
        <dbReference type="Google" id="ProtNLM"/>
    </source>
</evidence>
<gene>
    <name evidence="1" type="ORF">LMG8286_00676</name>
</gene>